<comment type="caution">
    <text evidence="2">The sequence shown here is derived from an EMBL/GenBank/DDBJ whole genome shotgun (WGS) entry which is preliminary data.</text>
</comment>
<reference evidence="2 3" key="1">
    <citation type="submission" date="2024-03" db="EMBL/GenBank/DDBJ databases">
        <title>The genome assembly and annotation of the cricket Gryllus longicercus Weissman &amp; Gray.</title>
        <authorList>
            <person name="Szrajer S."/>
            <person name="Gray D."/>
            <person name="Ylla G."/>
        </authorList>
    </citation>
    <scope>NUCLEOTIDE SEQUENCE [LARGE SCALE GENOMIC DNA]</scope>
    <source>
        <strain evidence="2">DAG 2021-001</strain>
        <tissue evidence="2">Whole body minus gut</tissue>
    </source>
</reference>
<dbReference type="EMBL" id="JAZDUA010000475">
    <property type="protein sequence ID" value="KAK7792062.1"/>
    <property type="molecule type" value="Genomic_DNA"/>
</dbReference>
<proteinExistence type="predicted"/>
<evidence type="ECO:0000313" key="2">
    <source>
        <dbReference type="EMBL" id="KAK7792062.1"/>
    </source>
</evidence>
<feature type="chain" id="PRO_5042934400" description="Accessory gland protein" evidence="1">
    <location>
        <begin position="27"/>
        <end position="188"/>
    </location>
</feature>
<sequence length="188" mass="20968">MKRLRVLLLLSVGAILLSHLPRSADAVPAAVPDFSPSEKATDVRDVAEKLWEKARNVFKSKSTPPPKQCKFVNGIIWDCSDTTSKDDLGNNGTLSSPSSSFSRGMTAFNGFASNFWNKTRETFSSQDKVLEKPKQWWQKVKTFFSSTATAKPPTPFWEAINSTDFYGRRFRRDAEPLASGNPSSDPEE</sequence>
<keyword evidence="1" id="KW-0732">Signal</keyword>
<gene>
    <name evidence="2" type="ORF">R5R35_007097</name>
</gene>
<name>A0AAN9V7R9_9ORTH</name>
<evidence type="ECO:0000256" key="1">
    <source>
        <dbReference type="SAM" id="SignalP"/>
    </source>
</evidence>
<keyword evidence="3" id="KW-1185">Reference proteome</keyword>
<dbReference type="AlphaFoldDB" id="A0AAN9V7R9"/>
<feature type="signal peptide" evidence="1">
    <location>
        <begin position="1"/>
        <end position="26"/>
    </location>
</feature>
<dbReference type="Proteomes" id="UP001378592">
    <property type="component" value="Unassembled WGS sequence"/>
</dbReference>
<protein>
    <recommendedName>
        <fullName evidence="4">Accessory gland protein</fullName>
    </recommendedName>
</protein>
<evidence type="ECO:0008006" key="4">
    <source>
        <dbReference type="Google" id="ProtNLM"/>
    </source>
</evidence>
<organism evidence="2 3">
    <name type="scientific">Gryllus longicercus</name>
    <dbReference type="NCBI Taxonomy" id="2509291"/>
    <lineage>
        <taxon>Eukaryota</taxon>
        <taxon>Metazoa</taxon>
        <taxon>Ecdysozoa</taxon>
        <taxon>Arthropoda</taxon>
        <taxon>Hexapoda</taxon>
        <taxon>Insecta</taxon>
        <taxon>Pterygota</taxon>
        <taxon>Neoptera</taxon>
        <taxon>Polyneoptera</taxon>
        <taxon>Orthoptera</taxon>
        <taxon>Ensifera</taxon>
        <taxon>Gryllidea</taxon>
        <taxon>Grylloidea</taxon>
        <taxon>Gryllidae</taxon>
        <taxon>Gryllinae</taxon>
        <taxon>Gryllus</taxon>
    </lineage>
</organism>
<evidence type="ECO:0000313" key="3">
    <source>
        <dbReference type="Proteomes" id="UP001378592"/>
    </source>
</evidence>
<accession>A0AAN9V7R9</accession>